<dbReference type="Proteomes" id="UP000377595">
    <property type="component" value="Unassembled WGS sequence"/>
</dbReference>
<proteinExistence type="predicted"/>
<dbReference type="AlphaFoldDB" id="A0A5M3XEK2"/>
<evidence type="ECO:0000313" key="2">
    <source>
        <dbReference type="EMBL" id="GES18001.1"/>
    </source>
</evidence>
<protein>
    <submittedName>
        <fullName evidence="2">Uncharacterized protein</fullName>
    </submittedName>
</protein>
<comment type="caution">
    <text evidence="2">The sequence shown here is derived from an EMBL/GenBank/DDBJ whole genome shotgun (WGS) entry which is preliminary data.</text>
</comment>
<dbReference type="EMBL" id="BLAF01000006">
    <property type="protein sequence ID" value="GES18001.1"/>
    <property type="molecule type" value="Genomic_DNA"/>
</dbReference>
<organism evidence="2 3">
    <name type="scientific">Acrocarpospora pleiomorpha</name>
    <dbReference type="NCBI Taxonomy" id="90975"/>
    <lineage>
        <taxon>Bacteria</taxon>
        <taxon>Bacillati</taxon>
        <taxon>Actinomycetota</taxon>
        <taxon>Actinomycetes</taxon>
        <taxon>Streptosporangiales</taxon>
        <taxon>Streptosporangiaceae</taxon>
        <taxon>Acrocarpospora</taxon>
    </lineage>
</organism>
<reference evidence="2 3" key="1">
    <citation type="submission" date="2019-10" db="EMBL/GenBank/DDBJ databases">
        <title>Whole genome shotgun sequence of Acrocarpospora pleiomorpha NBRC 16267.</title>
        <authorList>
            <person name="Ichikawa N."/>
            <person name="Kimura A."/>
            <person name="Kitahashi Y."/>
            <person name="Komaki H."/>
            <person name="Oguchi A."/>
        </authorList>
    </citation>
    <scope>NUCLEOTIDE SEQUENCE [LARGE SCALE GENOMIC DNA]</scope>
    <source>
        <strain evidence="2 3">NBRC 16267</strain>
    </source>
</reference>
<gene>
    <name evidence="2" type="ORF">Aple_008960</name>
</gene>
<evidence type="ECO:0000313" key="3">
    <source>
        <dbReference type="Proteomes" id="UP000377595"/>
    </source>
</evidence>
<evidence type="ECO:0000256" key="1">
    <source>
        <dbReference type="SAM" id="MobiDB-lite"/>
    </source>
</evidence>
<name>A0A5M3XEK2_9ACTN</name>
<sequence length="101" mass="10833">MRPCTRTRAGPRHVAGRPARKLHLRWVPAQGGGDSWSLVPCGLGEGAALGRIAATTTWDGRSLGGGSTCRSFDPPDLRYDRHIVGEAKEPKGDMARGREQA</sequence>
<keyword evidence="3" id="KW-1185">Reference proteome</keyword>
<accession>A0A5M3XEK2</accession>
<feature type="region of interest" description="Disordered" evidence="1">
    <location>
        <begin position="82"/>
        <end position="101"/>
    </location>
</feature>